<accession>A0A1U7WQK2</accession>
<dbReference type="RefSeq" id="XP_009776525.1">
    <property type="nucleotide sequence ID" value="XM_009778223.1"/>
</dbReference>
<name>A0A1U7WQK2_NICSY</name>
<organism evidence="1 2">
    <name type="scientific">Nicotiana sylvestris</name>
    <name type="common">Wood tobacco</name>
    <name type="synonym">South American tobacco</name>
    <dbReference type="NCBI Taxonomy" id="4096"/>
    <lineage>
        <taxon>Eukaryota</taxon>
        <taxon>Viridiplantae</taxon>
        <taxon>Streptophyta</taxon>
        <taxon>Embryophyta</taxon>
        <taxon>Tracheophyta</taxon>
        <taxon>Spermatophyta</taxon>
        <taxon>Magnoliopsida</taxon>
        <taxon>eudicotyledons</taxon>
        <taxon>Gunneridae</taxon>
        <taxon>Pentapetalae</taxon>
        <taxon>asterids</taxon>
        <taxon>lamiids</taxon>
        <taxon>Solanales</taxon>
        <taxon>Solanaceae</taxon>
        <taxon>Nicotianoideae</taxon>
        <taxon>Nicotianeae</taxon>
        <taxon>Nicotiana</taxon>
    </lineage>
</organism>
<dbReference type="Proteomes" id="UP000189701">
    <property type="component" value="Unplaced"/>
</dbReference>
<reference evidence="1" key="1">
    <citation type="journal article" date="2013" name="Genome Biol.">
        <title>Reference genomes and transcriptomes of Nicotiana sylvestris and Nicotiana tomentosiformis.</title>
        <authorList>
            <person name="Sierro N."/>
            <person name="Battey J.N."/>
            <person name="Ouadi S."/>
            <person name="Bovet L."/>
            <person name="Goepfert S."/>
            <person name="Bakaher N."/>
            <person name="Peitsch M.C."/>
            <person name="Ivanov N.V."/>
        </authorList>
    </citation>
    <scope>NUCLEOTIDE SEQUENCE [LARGE SCALE GENOMIC DNA]</scope>
</reference>
<dbReference type="AlphaFoldDB" id="A0A1U7WQK2"/>
<gene>
    <name evidence="2" type="primary">LOC104226274</name>
</gene>
<proteinExistence type="predicted"/>
<evidence type="ECO:0000313" key="2">
    <source>
        <dbReference type="RefSeq" id="XP_009776525.1"/>
    </source>
</evidence>
<protein>
    <submittedName>
        <fullName evidence="2">Uncharacterized protein LOC104226274</fullName>
    </submittedName>
</protein>
<keyword evidence="1" id="KW-1185">Reference proteome</keyword>
<reference evidence="2" key="2">
    <citation type="submission" date="2025-08" db="UniProtKB">
        <authorList>
            <consortium name="RefSeq"/>
        </authorList>
    </citation>
    <scope>IDENTIFICATION</scope>
    <source>
        <tissue evidence="2">Leaf</tissue>
    </source>
</reference>
<sequence>MRAPSNVPGMLYVVHPQAPVSRAPPILFSITPVCTRAQPTLPRPYVEPLMFTFQGPKHQSEIAYVTPYSFTQPPKYDLSMEQENVLKNPEQEEMARMMKSLEQILKNMQDDLARDFVRQFQYNVDIALDKNSLSNLKKKTAENFHEYAVKLSEQAPKAQEADYFQNIMSSMGKPFHEAIKIGEMVENGLEKDRILSHAAFKATSQSTQIGSEGLMNRNGSEEGAIMAIAAIAEIEEKPKDGRQA</sequence>
<evidence type="ECO:0000313" key="1">
    <source>
        <dbReference type="Proteomes" id="UP000189701"/>
    </source>
</evidence>